<dbReference type="CDD" id="cd01146">
    <property type="entry name" value="FhuD"/>
    <property type="match status" value="1"/>
</dbReference>
<evidence type="ECO:0000259" key="6">
    <source>
        <dbReference type="PROSITE" id="PS50983"/>
    </source>
</evidence>
<name>A0ABV5ZZ53_9PSEU</name>
<dbReference type="PROSITE" id="PS50983">
    <property type="entry name" value="FE_B12_PBP"/>
    <property type="match status" value="1"/>
</dbReference>
<keyword evidence="4 5" id="KW-0732">Signal</keyword>
<dbReference type="EMBL" id="JBHLZU010000018">
    <property type="protein sequence ID" value="MFB9906182.1"/>
    <property type="molecule type" value="Genomic_DNA"/>
</dbReference>
<dbReference type="Proteomes" id="UP001589693">
    <property type="component" value="Unassembled WGS sequence"/>
</dbReference>
<comment type="subcellular location">
    <subcellularLocation>
        <location evidence="1">Cell envelope</location>
    </subcellularLocation>
</comment>
<protein>
    <submittedName>
        <fullName evidence="7">ABC transporter substrate-binding protein</fullName>
    </submittedName>
</protein>
<evidence type="ECO:0000313" key="7">
    <source>
        <dbReference type="EMBL" id="MFB9906182.1"/>
    </source>
</evidence>
<comment type="caution">
    <text evidence="7">The sequence shown here is derived from an EMBL/GenBank/DDBJ whole genome shotgun (WGS) entry which is preliminary data.</text>
</comment>
<accession>A0ABV5ZZ53</accession>
<gene>
    <name evidence="7" type="ORF">ACFFQA_19775</name>
</gene>
<evidence type="ECO:0000313" key="8">
    <source>
        <dbReference type="Proteomes" id="UP001589693"/>
    </source>
</evidence>
<organism evidence="7 8">
    <name type="scientific">Allokutzneria oryzae</name>
    <dbReference type="NCBI Taxonomy" id="1378989"/>
    <lineage>
        <taxon>Bacteria</taxon>
        <taxon>Bacillati</taxon>
        <taxon>Actinomycetota</taxon>
        <taxon>Actinomycetes</taxon>
        <taxon>Pseudonocardiales</taxon>
        <taxon>Pseudonocardiaceae</taxon>
        <taxon>Allokutzneria</taxon>
    </lineage>
</organism>
<evidence type="ECO:0000256" key="2">
    <source>
        <dbReference type="ARBA" id="ARBA00008814"/>
    </source>
</evidence>
<dbReference type="PANTHER" id="PTHR30532">
    <property type="entry name" value="IRON III DICITRATE-BINDING PERIPLASMIC PROTEIN"/>
    <property type="match status" value="1"/>
</dbReference>
<dbReference type="RefSeq" id="WP_377854068.1">
    <property type="nucleotide sequence ID" value="NZ_JBHLZU010000018.1"/>
</dbReference>
<dbReference type="InterPro" id="IPR051313">
    <property type="entry name" value="Bact_iron-sidero_bind"/>
</dbReference>
<dbReference type="Gene3D" id="3.40.50.1980">
    <property type="entry name" value="Nitrogenase molybdenum iron protein domain"/>
    <property type="match status" value="2"/>
</dbReference>
<dbReference type="InterPro" id="IPR002491">
    <property type="entry name" value="ABC_transptr_periplasmic_BD"/>
</dbReference>
<feature type="signal peptide" evidence="5">
    <location>
        <begin position="1"/>
        <end position="25"/>
    </location>
</feature>
<evidence type="ECO:0000256" key="1">
    <source>
        <dbReference type="ARBA" id="ARBA00004196"/>
    </source>
</evidence>
<feature type="domain" description="Fe/B12 periplasmic-binding" evidence="6">
    <location>
        <begin position="66"/>
        <end position="330"/>
    </location>
</feature>
<comment type="similarity">
    <text evidence="2">Belongs to the bacterial solute-binding protein 8 family.</text>
</comment>
<reference evidence="7 8" key="1">
    <citation type="submission" date="2024-09" db="EMBL/GenBank/DDBJ databases">
        <authorList>
            <person name="Sun Q."/>
            <person name="Mori K."/>
        </authorList>
    </citation>
    <scope>NUCLEOTIDE SEQUENCE [LARGE SCALE GENOMIC DNA]</scope>
    <source>
        <strain evidence="7 8">TBRC 7907</strain>
    </source>
</reference>
<evidence type="ECO:0000256" key="4">
    <source>
        <dbReference type="ARBA" id="ARBA00022729"/>
    </source>
</evidence>
<evidence type="ECO:0000256" key="5">
    <source>
        <dbReference type="SAM" id="SignalP"/>
    </source>
</evidence>
<dbReference type="PANTHER" id="PTHR30532:SF21">
    <property type="entry name" value="SIDEROPHORE-BINDING LIPOPROTEIN YFIY-RELATED"/>
    <property type="match status" value="1"/>
</dbReference>
<dbReference type="Pfam" id="PF01497">
    <property type="entry name" value="Peripla_BP_2"/>
    <property type="match status" value="1"/>
</dbReference>
<keyword evidence="3" id="KW-0813">Transport</keyword>
<evidence type="ECO:0000256" key="3">
    <source>
        <dbReference type="ARBA" id="ARBA00022448"/>
    </source>
</evidence>
<feature type="chain" id="PRO_5045376236" evidence="5">
    <location>
        <begin position="26"/>
        <end position="333"/>
    </location>
</feature>
<dbReference type="SUPFAM" id="SSF53807">
    <property type="entry name" value="Helical backbone' metal receptor"/>
    <property type="match status" value="1"/>
</dbReference>
<keyword evidence="8" id="KW-1185">Reference proteome</keyword>
<proteinExistence type="inferred from homology"/>
<sequence length="333" mass="35132">MTRALLARRGLAGLMIIAAATAVVACGPAPAPQGGAPSGQAAQSAGFPRTVKHAMGETTVPAAPKRVAALDASFVDAAIALEAEVVAFTSYRSIGDTVPAYLGEPGKRLSAGAKAVGPLAAPKIELILNQKPDLILSAKVRHEQIYGQLSAKVPTVFSDTTGPTWKENIRLVGRALGKEDLAEKKIKDYEDRARRIGDAIRAKEGRNPTVSIVRFVDGPTRLYQQASFSGIVMKDAGLARPPAQAANSFAAEISEERISDADADKIFVATYPDEKGASASTRQRFETNPLWRPLAGKAVEVEDLTWVTAVSLQGAHIILDDLAKAFGVDPAKS</sequence>
<dbReference type="PROSITE" id="PS51257">
    <property type="entry name" value="PROKAR_LIPOPROTEIN"/>
    <property type="match status" value="1"/>
</dbReference>